<comment type="caution">
    <text evidence="2">The sequence shown here is derived from an EMBL/GenBank/DDBJ whole genome shotgun (WGS) entry which is preliminary data.</text>
</comment>
<evidence type="ECO:0000313" key="4">
    <source>
        <dbReference type="Proteomes" id="UP000469670"/>
    </source>
</evidence>
<dbReference type="RefSeq" id="WP_164206112.1">
    <property type="nucleotide sequence ID" value="NZ_JAAGMP010001186.1"/>
</dbReference>
<dbReference type="Gene3D" id="1.10.443.10">
    <property type="entry name" value="Intergrase catalytic core"/>
    <property type="match status" value="1"/>
</dbReference>
<protein>
    <recommendedName>
        <fullName evidence="5">Tyrosine-type recombinase/integrase</fullName>
    </recommendedName>
</protein>
<name>A0A7K3S4I1_9ACTN</name>
<gene>
    <name evidence="2" type="ORF">G3I50_26675</name>
    <name evidence="3" type="ORF">G3I50_35165</name>
</gene>
<dbReference type="AlphaFoldDB" id="A0A7K3S4I1"/>
<dbReference type="Proteomes" id="UP000469670">
    <property type="component" value="Unassembled WGS sequence"/>
</dbReference>
<accession>A0A7K3S4I1</accession>
<dbReference type="GO" id="GO:0015074">
    <property type="term" value="P:DNA integration"/>
    <property type="evidence" value="ECO:0007669"/>
    <property type="project" value="InterPro"/>
</dbReference>
<proteinExistence type="predicted"/>
<evidence type="ECO:0000256" key="1">
    <source>
        <dbReference type="ARBA" id="ARBA00023172"/>
    </source>
</evidence>
<dbReference type="InterPro" id="IPR011010">
    <property type="entry name" value="DNA_brk_join_enz"/>
</dbReference>
<reference evidence="2 4" key="1">
    <citation type="submission" date="2020-01" db="EMBL/GenBank/DDBJ databases">
        <title>Insect and environment-associated Actinomycetes.</title>
        <authorList>
            <person name="Currrie C."/>
            <person name="Chevrette M."/>
            <person name="Carlson C."/>
            <person name="Stubbendieck R."/>
            <person name="Wendt-Pienkowski E."/>
        </authorList>
    </citation>
    <scope>NUCLEOTIDE SEQUENCE [LARGE SCALE GENOMIC DNA]</scope>
    <source>
        <strain evidence="2 4">SID7590</strain>
    </source>
</reference>
<organism evidence="2 4">
    <name type="scientific">Streptomyces parvus</name>
    <dbReference type="NCBI Taxonomy" id="66428"/>
    <lineage>
        <taxon>Bacteria</taxon>
        <taxon>Bacillati</taxon>
        <taxon>Actinomycetota</taxon>
        <taxon>Actinomycetes</taxon>
        <taxon>Kitasatosporales</taxon>
        <taxon>Streptomycetaceae</taxon>
        <taxon>Streptomyces</taxon>
    </lineage>
</organism>
<dbReference type="InterPro" id="IPR013762">
    <property type="entry name" value="Integrase-like_cat_sf"/>
</dbReference>
<evidence type="ECO:0000313" key="3">
    <source>
        <dbReference type="EMBL" id="NEC23456.1"/>
    </source>
</evidence>
<dbReference type="EMBL" id="JAAGMP010001186">
    <property type="protein sequence ID" value="NEC21802.1"/>
    <property type="molecule type" value="Genomic_DNA"/>
</dbReference>
<dbReference type="GO" id="GO:0006310">
    <property type="term" value="P:DNA recombination"/>
    <property type="evidence" value="ECO:0007669"/>
    <property type="project" value="UniProtKB-KW"/>
</dbReference>
<evidence type="ECO:0008006" key="5">
    <source>
        <dbReference type="Google" id="ProtNLM"/>
    </source>
</evidence>
<dbReference type="EMBL" id="JAAGMP010001559">
    <property type="protein sequence ID" value="NEC23456.1"/>
    <property type="molecule type" value="Genomic_DNA"/>
</dbReference>
<dbReference type="SUPFAM" id="SSF56349">
    <property type="entry name" value="DNA breaking-rejoining enzymes"/>
    <property type="match status" value="1"/>
</dbReference>
<sequence length="148" mass="16138">MDTTHLLVTDLEVDTALADPTVPLAVRAVWQLLWESEVRPDEALALDVPDAELGDRIVVIRDAKDGDLFETGITASAAGLLRELIGPRAEGPLFTVDGRRLRRAEAAAAFRAATGGRSLHALRFTRQLKERDRALRSATARQAEEKSA</sequence>
<keyword evidence="1" id="KW-0233">DNA recombination</keyword>
<evidence type="ECO:0000313" key="2">
    <source>
        <dbReference type="EMBL" id="NEC21802.1"/>
    </source>
</evidence>
<dbReference type="GO" id="GO:0003677">
    <property type="term" value="F:DNA binding"/>
    <property type="evidence" value="ECO:0007669"/>
    <property type="project" value="InterPro"/>
</dbReference>